<accession>A0A7W9ZLL8</accession>
<organism evidence="1 2">
    <name type="scientific">Borreliella californiensis</name>
    <dbReference type="NCBI Taxonomy" id="373543"/>
    <lineage>
        <taxon>Bacteria</taxon>
        <taxon>Pseudomonadati</taxon>
        <taxon>Spirochaetota</taxon>
        <taxon>Spirochaetia</taxon>
        <taxon>Spirochaetales</taxon>
        <taxon>Borreliaceae</taxon>
        <taxon>Borreliella</taxon>
    </lineage>
</organism>
<reference evidence="1 2" key="1">
    <citation type="submission" date="2020-08" db="EMBL/GenBank/DDBJ databases">
        <title>Genomic Encyclopedia of Type Strains, Phase IV (KMG-IV): sequencing the most valuable type-strain genomes for metagenomic binning, comparative biology and taxonomic classification.</title>
        <authorList>
            <person name="Goeker M."/>
        </authorList>
    </citation>
    <scope>NUCLEOTIDE SEQUENCE [LARGE SCALE GENOMIC DNA]</scope>
    <source>
        <strain evidence="1 2">DSM 17989</strain>
    </source>
</reference>
<dbReference type="AlphaFoldDB" id="A0A7W9ZLL8"/>
<sequence>MQDLKDFEKFMSFKRPIYGASPLIFFSVLKKDKQFDYIFAS</sequence>
<evidence type="ECO:0000313" key="2">
    <source>
        <dbReference type="Proteomes" id="UP000536100"/>
    </source>
</evidence>
<proteinExistence type="predicted"/>
<gene>
    <name evidence="1" type="ORF">HNP67_001282</name>
</gene>
<protein>
    <submittedName>
        <fullName evidence="1">Uncharacterized protein</fullName>
    </submittedName>
</protein>
<comment type="caution">
    <text evidence="1">The sequence shown here is derived from an EMBL/GenBank/DDBJ whole genome shotgun (WGS) entry which is preliminary data.</text>
</comment>
<evidence type="ECO:0000313" key="1">
    <source>
        <dbReference type="EMBL" id="MBB6213787.1"/>
    </source>
</evidence>
<dbReference type="EMBL" id="JACHFB010000010">
    <property type="protein sequence ID" value="MBB6213787.1"/>
    <property type="molecule type" value="Genomic_DNA"/>
</dbReference>
<dbReference type="Proteomes" id="UP000536100">
    <property type="component" value="Unassembled WGS sequence"/>
</dbReference>
<name>A0A7W9ZLL8_9SPIR</name>